<dbReference type="AlphaFoldDB" id="A0A369KF50"/>
<keyword evidence="2" id="KW-1185">Reference proteome</keyword>
<dbReference type="InParanoid" id="A0A369KF50"/>
<sequence>MGVGETGAASQNWKSISTAMCIRTRMSQEQTPEQCPLFLVDCHRWGLNGPSIQAPPYHDDDTQALSCLGSEKIRFSPASWATVSHPCIFFGRSSIQVSFRSNIFRIKADASLSLSTTIVQEDRS</sequence>
<reference evidence="1" key="1">
    <citation type="submission" date="2018-04" db="EMBL/GenBank/DDBJ databases">
        <title>Whole genome sequencing of Hypsizygus marmoreus.</title>
        <authorList>
            <person name="Choi I.-G."/>
            <person name="Min B."/>
            <person name="Kim J.-G."/>
            <person name="Kim S."/>
            <person name="Oh Y.-L."/>
            <person name="Kong W.-S."/>
            <person name="Park H."/>
            <person name="Jeong J."/>
            <person name="Song E.-S."/>
        </authorList>
    </citation>
    <scope>NUCLEOTIDE SEQUENCE [LARGE SCALE GENOMIC DNA]</scope>
    <source>
        <strain evidence="1">51987-8</strain>
    </source>
</reference>
<accession>A0A369KF50</accession>
<dbReference type="Proteomes" id="UP000076154">
    <property type="component" value="Unassembled WGS sequence"/>
</dbReference>
<organism evidence="1 2">
    <name type="scientific">Hypsizygus marmoreus</name>
    <name type="common">White beech mushroom</name>
    <name type="synonym">Agaricus marmoreus</name>
    <dbReference type="NCBI Taxonomy" id="39966"/>
    <lineage>
        <taxon>Eukaryota</taxon>
        <taxon>Fungi</taxon>
        <taxon>Dikarya</taxon>
        <taxon>Basidiomycota</taxon>
        <taxon>Agaricomycotina</taxon>
        <taxon>Agaricomycetes</taxon>
        <taxon>Agaricomycetidae</taxon>
        <taxon>Agaricales</taxon>
        <taxon>Tricholomatineae</taxon>
        <taxon>Lyophyllaceae</taxon>
        <taxon>Hypsizygus</taxon>
    </lineage>
</organism>
<comment type="caution">
    <text evidence="1">The sequence shown here is derived from an EMBL/GenBank/DDBJ whole genome shotgun (WGS) entry which is preliminary data.</text>
</comment>
<dbReference type="EMBL" id="LUEZ02000005">
    <property type="protein sequence ID" value="RDB30403.1"/>
    <property type="molecule type" value="Genomic_DNA"/>
</dbReference>
<evidence type="ECO:0000313" key="2">
    <source>
        <dbReference type="Proteomes" id="UP000076154"/>
    </source>
</evidence>
<name>A0A369KF50_HYPMA</name>
<proteinExistence type="predicted"/>
<gene>
    <name evidence="1" type="ORF">Hypma_007026</name>
</gene>
<protein>
    <submittedName>
        <fullName evidence="1">Uncharacterized protein</fullName>
    </submittedName>
</protein>
<evidence type="ECO:0000313" key="1">
    <source>
        <dbReference type="EMBL" id="RDB30403.1"/>
    </source>
</evidence>